<organism evidence="2 3">
    <name type="scientific">Actinorhabdospora filicis</name>
    <dbReference type="NCBI Taxonomy" id="1785913"/>
    <lineage>
        <taxon>Bacteria</taxon>
        <taxon>Bacillati</taxon>
        <taxon>Actinomycetota</taxon>
        <taxon>Actinomycetes</taxon>
        <taxon>Micromonosporales</taxon>
        <taxon>Micromonosporaceae</taxon>
        <taxon>Actinorhabdospora</taxon>
    </lineage>
</organism>
<dbReference type="AlphaFoldDB" id="A0A9W6SR68"/>
<accession>A0A9W6SR68</accession>
<proteinExistence type="predicted"/>
<dbReference type="InterPro" id="IPR029052">
    <property type="entry name" value="Metallo-depent_PP-like"/>
</dbReference>
<evidence type="ECO:0000313" key="2">
    <source>
        <dbReference type="EMBL" id="GLZ81434.1"/>
    </source>
</evidence>
<dbReference type="Proteomes" id="UP001165079">
    <property type="component" value="Unassembled WGS sequence"/>
</dbReference>
<feature type="region of interest" description="Disordered" evidence="1">
    <location>
        <begin position="1"/>
        <end position="26"/>
    </location>
</feature>
<sequence>MSDELLQDLLATPTAPAVPRRDPPSGWTARLMIRADAATAELRRPAADAEPGEDAARRLLAEKGLSPESWQLTGLRTAEWTMADGTLGESVRCQFRRVDRGPDRPDVAELAALITPHAPVPVRPHGEFGFLVLLGDMQLGKVDGDGAGGTVARTIGCINEAADLLETYRQRFDIGHVHIGLLGDHIEGFTSQAGAQAWRTGLTLTEQLRLTRRLVLHAVTTFAPLAERVSVAAVPGNHGEPQRFGRAGITRYDDNHDTDTVMAVAEATAQNPAAYGHVEYHLPERDELTVVTAVAGTVIAHAHGHQWRPNQHFAWWKGQAFNADSPMHHADLLVAGHYHGFRIDSDGPRRFVQVPALEAESTWWRHKQGSTGDPGLIVAVTRNGRLHQIESVHIEQQGDDHDYR</sequence>
<dbReference type="SUPFAM" id="SSF56300">
    <property type="entry name" value="Metallo-dependent phosphatases"/>
    <property type="match status" value="1"/>
</dbReference>
<protein>
    <recommendedName>
        <fullName evidence="4">Exonuclease</fullName>
    </recommendedName>
</protein>
<gene>
    <name evidence="2" type="ORF">Afil01_62410</name>
</gene>
<dbReference type="RefSeq" id="WP_285666892.1">
    <property type="nucleotide sequence ID" value="NZ_BSTX01000005.1"/>
</dbReference>
<evidence type="ECO:0008006" key="4">
    <source>
        <dbReference type="Google" id="ProtNLM"/>
    </source>
</evidence>
<evidence type="ECO:0000313" key="3">
    <source>
        <dbReference type="Proteomes" id="UP001165079"/>
    </source>
</evidence>
<comment type="caution">
    <text evidence="2">The sequence shown here is derived from an EMBL/GenBank/DDBJ whole genome shotgun (WGS) entry which is preliminary data.</text>
</comment>
<keyword evidence="3" id="KW-1185">Reference proteome</keyword>
<dbReference type="EMBL" id="BSTX01000005">
    <property type="protein sequence ID" value="GLZ81434.1"/>
    <property type="molecule type" value="Genomic_DNA"/>
</dbReference>
<reference evidence="2" key="1">
    <citation type="submission" date="2023-03" db="EMBL/GenBank/DDBJ databases">
        <title>Actinorhabdospora filicis NBRC 111898.</title>
        <authorList>
            <person name="Ichikawa N."/>
            <person name="Sato H."/>
            <person name="Tonouchi N."/>
        </authorList>
    </citation>
    <scope>NUCLEOTIDE SEQUENCE</scope>
    <source>
        <strain evidence="2">NBRC 111898</strain>
    </source>
</reference>
<name>A0A9W6SR68_9ACTN</name>
<evidence type="ECO:0000256" key="1">
    <source>
        <dbReference type="SAM" id="MobiDB-lite"/>
    </source>
</evidence>